<dbReference type="AlphaFoldDB" id="A0A7S3JJP3"/>
<gene>
    <name evidence="1" type="ORF">EHAR0213_LOCUS14525</name>
</gene>
<evidence type="ECO:0000313" key="1">
    <source>
        <dbReference type="EMBL" id="CAE0355608.1"/>
    </source>
</evidence>
<name>A0A7S3JJP3_9SPIT</name>
<accession>A0A7S3JJP3</accession>
<reference evidence="1" key="1">
    <citation type="submission" date="2021-01" db="EMBL/GenBank/DDBJ databases">
        <authorList>
            <person name="Corre E."/>
            <person name="Pelletier E."/>
            <person name="Niang G."/>
            <person name="Scheremetjew M."/>
            <person name="Finn R."/>
            <person name="Kale V."/>
            <person name="Holt S."/>
            <person name="Cochrane G."/>
            <person name="Meng A."/>
            <person name="Brown T."/>
            <person name="Cohen L."/>
        </authorList>
    </citation>
    <scope>NUCLEOTIDE SEQUENCE</scope>
    <source>
        <strain evidence="1">FSP1.4</strain>
    </source>
</reference>
<protein>
    <submittedName>
        <fullName evidence="1">Uncharacterized protein</fullName>
    </submittedName>
</protein>
<dbReference type="EMBL" id="HBII01034815">
    <property type="protein sequence ID" value="CAE0355608.1"/>
    <property type="molecule type" value="Transcribed_RNA"/>
</dbReference>
<sequence length="142" mass="16153">MKPRMVKLSNYGQNSDSAMFDFLKDGTYTGNKYKSTSQIPCFTGEDLFGNWNTAMNTSEDTQMRNGKEEIFTPFFSIEEDMEMEDAVSNSNEVLSEAEPESVQSYFCSFASDFKSKQPKRYQSTKQATPFLGLFSRRANVGE</sequence>
<organism evidence="1">
    <name type="scientific">Euplotes harpa</name>
    <dbReference type="NCBI Taxonomy" id="151035"/>
    <lineage>
        <taxon>Eukaryota</taxon>
        <taxon>Sar</taxon>
        <taxon>Alveolata</taxon>
        <taxon>Ciliophora</taxon>
        <taxon>Intramacronucleata</taxon>
        <taxon>Spirotrichea</taxon>
        <taxon>Hypotrichia</taxon>
        <taxon>Euplotida</taxon>
        <taxon>Euplotidae</taxon>
        <taxon>Euplotes</taxon>
    </lineage>
</organism>
<proteinExistence type="predicted"/>